<comment type="caution">
    <text evidence="1">The sequence shown here is derived from an EMBL/GenBank/DDBJ whole genome shotgun (WGS) entry which is preliminary data.</text>
</comment>
<dbReference type="EMBL" id="JAFBXF010000003">
    <property type="protein sequence ID" value="MBM2416452.1"/>
    <property type="molecule type" value="Genomic_DNA"/>
</dbReference>
<evidence type="ECO:0000313" key="3">
    <source>
        <dbReference type="Proteomes" id="UP000755667"/>
    </source>
</evidence>
<evidence type="ECO:0000313" key="4">
    <source>
        <dbReference type="Proteomes" id="UP000809440"/>
    </source>
</evidence>
<dbReference type="RefSeq" id="WP_138488155.1">
    <property type="nucleotide sequence ID" value="NZ_JAFBWV010000003.1"/>
</dbReference>
<accession>A0A9Q2P8A2</accession>
<dbReference type="EMBL" id="JAFBXE010000003">
    <property type="protein sequence ID" value="MBM2411784.1"/>
    <property type="molecule type" value="Genomic_DNA"/>
</dbReference>
<keyword evidence="4" id="KW-1185">Reference proteome</keyword>
<dbReference type="Proteomes" id="UP000809440">
    <property type="component" value="Unassembled WGS sequence"/>
</dbReference>
<dbReference type="Proteomes" id="UP000755667">
    <property type="component" value="Unassembled WGS sequence"/>
</dbReference>
<proteinExistence type="predicted"/>
<dbReference type="AlphaFoldDB" id="A0A9Q2P8A2"/>
<protein>
    <submittedName>
        <fullName evidence="1">Uncharacterized protein</fullName>
    </submittedName>
</protein>
<evidence type="ECO:0000313" key="1">
    <source>
        <dbReference type="EMBL" id="MBM2411784.1"/>
    </source>
</evidence>
<evidence type="ECO:0000313" key="2">
    <source>
        <dbReference type="EMBL" id="MBM2416452.1"/>
    </source>
</evidence>
<reference evidence="1 4" key="1">
    <citation type="submission" date="2021-01" db="EMBL/GenBank/DDBJ databases">
        <title>Diatom-associated Roseobacters Show Island Model of Population Structure.</title>
        <authorList>
            <person name="Qu L."/>
            <person name="Feng X."/>
            <person name="Chen Y."/>
            <person name="Li L."/>
            <person name="Wang X."/>
            <person name="Hu Z."/>
            <person name="Wang H."/>
            <person name="Luo H."/>
        </authorList>
    </citation>
    <scope>NUCLEOTIDE SEQUENCE</scope>
    <source>
        <strain evidence="2 4">CC28-63</strain>
        <strain evidence="1">CC28-69</strain>
    </source>
</reference>
<sequence length="122" mass="13548">MKNHITEILSEEAYTMPKNTERPVHQIPDEMEKLNAGLKTIRGDVQVLHPLLDLLQDPDGSGPGGTAAVRLIKMITDMKIKQEAIEAEVADVKEAVLMIKEKSDTMAEILDRLDTVLNSEVD</sequence>
<organism evidence="1 3">
    <name type="scientific">Marivita cryptomonadis</name>
    <dbReference type="NCBI Taxonomy" id="505252"/>
    <lineage>
        <taxon>Bacteria</taxon>
        <taxon>Pseudomonadati</taxon>
        <taxon>Pseudomonadota</taxon>
        <taxon>Alphaproteobacteria</taxon>
        <taxon>Rhodobacterales</taxon>
        <taxon>Roseobacteraceae</taxon>
        <taxon>Marivita</taxon>
    </lineage>
</organism>
<gene>
    <name evidence="1" type="ORF">JQX41_05695</name>
    <name evidence="2" type="ORF">JQX48_05700</name>
</gene>
<name>A0A9Q2P8A2_9RHOB</name>